<sequence length="557" mass="62922">MTKTSTNPSPRRLSAPSTHITSGKSSGRDWISHAHAADAAGAALHRGSSVGQDEKMSKGSPSLLKQIVTKNHQQATTIEKQKQEGLRSSQQQEEPELTHDGNNASIVLDEQLAVETPWTPKSLGRAKTAIIYKACPFAQTLNDTLLILERNIFFFADWVPYFVSLQEDHILMFKSRERWEQGLKPDKVVALHHMLLLSEMKVDDGDGDSNSRLFRRKLLETDELDEWLNEELRQSVVVGPGSKAGGVLSNNPHASARCVIEFASHNQSTFELWTKSIRRVLQAKREQHAHAHTNNNMNNRDSEDDDDFSLQENNVSPSRRGMQKVWVSPGQDSRLTLHQSEIWCNRVLSGEKEKAESEIRRIVAMEKLVAQVTNPRMALLVYEKVSRVHELFIANSRREIEKLDARETCLPAEILNFFADHLKRKYSVFLILALAYGVGEEQIRDAHESMCLENAATHAGVGGGSGEQERSVSSYGFEDPESLELYEKYRDAALNYHRMNYGDSSAAEEEDAIMHLPVMLQVATVRRDHEEITAMLSIMQTIKTRLMQHCVEQENDS</sequence>
<protein>
    <recommendedName>
        <fullName evidence="4">PH domain-containing protein</fullName>
    </recommendedName>
</protein>
<proteinExistence type="predicted"/>
<accession>K3WHF2</accession>
<dbReference type="EnsemblProtists" id="PYU1_T004394">
    <property type="protein sequence ID" value="PYU1_T004394"/>
    <property type="gene ID" value="PYU1_G004384"/>
</dbReference>
<reference evidence="2" key="3">
    <citation type="submission" date="2015-02" db="UniProtKB">
        <authorList>
            <consortium name="EnsemblProtists"/>
        </authorList>
    </citation>
    <scope>IDENTIFICATION</scope>
    <source>
        <strain evidence="2">DAOM BR144</strain>
    </source>
</reference>
<feature type="compositionally biased region" description="Basic and acidic residues" evidence="1">
    <location>
        <begin position="26"/>
        <end position="36"/>
    </location>
</feature>
<evidence type="ECO:0000313" key="2">
    <source>
        <dbReference type="EnsemblProtists" id="PYU1_T004394"/>
    </source>
</evidence>
<feature type="region of interest" description="Disordered" evidence="1">
    <location>
        <begin position="284"/>
        <end position="324"/>
    </location>
</feature>
<reference evidence="3" key="2">
    <citation type="submission" date="2010-04" db="EMBL/GenBank/DDBJ databases">
        <authorList>
            <person name="Buell R."/>
            <person name="Hamilton J."/>
            <person name="Hostetler J."/>
        </authorList>
    </citation>
    <scope>NUCLEOTIDE SEQUENCE [LARGE SCALE GENOMIC DNA]</scope>
    <source>
        <strain evidence="3">DAOM:BR144</strain>
    </source>
</reference>
<keyword evidence="3" id="KW-1185">Reference proteome</keyword>
<evidence type="ECO:0008006" key="4">
    <source>
        <dbReference type="Google" id="ProtNLM"/>
    </source>
</evidence>
<dbReference type="eggNOG" id="ENOG502QPYV">
    <property type="taxonomic scope" value="Eukaryota"/>
</dbReference>
<dbReference type="HOGENOM" id="CLU_044156_0_0_1"/>
<dbReference type="Proteomes" id="UP000019132">
    <property type="component" value="Unassembled WGS sequence"/>
</dbReference>
<dbReference type="AlphaFoldDB" id="K3WHF2"/>
<feature type="compositionally biased region" description="Polar residues" evidence="1">
    <location>
        <begin position="1"/>
        <end position="25"/>
    </location>
</feature>
<reference evidence="3" key="1">
    <citation type="journal article" date="2010" name="Genome Biol.">
        <title>Genome sequence of the necrotrophic plant pathogen Pythium ultimum reveals original pathogenicity mechanisms and effector repertoire.</title>
        <authorList>
            <person name="Levesque C.A."/>
            <person name="Brouwer H."/>
            <person name="Cano L."/>
            <person name="Hamilton J.P."/>
            <person name="Holt C."/>
            <person name="Huitema E."/>
            <person name="Raffaele S."/>
            <person name="Robideau G.P."/>
            <person name="Thines M."/>
            <person name="Win J."/>
            <person name="Zerillo M.M."/>
            <person name="Beakes G.W."/>
            <person name="Boore J.L."/>
            <person name="Busam D."/>
            <person name="Dumas B."/>
            <person name="Ferriera S."/>
            <person name="Fuerstenberg S.I."/>
            <person name="Gachon C.M."/>
            <person name="Gaulin E."/>
            <person name="Govers F."/>
            <person name="Grenville-Briggs L."/>
            <person name="Horner N."/>
            <person name="Hostetler J."/>
            <person name="Jiang R.H."/>
            <person name="Johnson J."/>
            <person name="Krajaejun T."/>
            <person name="Lin H."/>
            <person name="Meijer H.J."/>
            <person name="Moore B."/>
            <person name="Morris P."/>
            <person name="Phuntmart V."/>
            <person name="Puiu D."/>
            <person name="Shetty J."/>
            <person name="Stajich J.E."/>
            <person name="Tripathy S."/>
            <person name="Wawra S."/>
            <person name="van West P."/>
            <person name="Whitty B.R."/>
            <person name="Coutinho P.M."/>
            <person name="Henrissat B."/>
            <person name="Martin F."/>
            <person name="Thomas P.D."/>
            <person name="Tyler B.M."/>
            <person name="De Vries R.P."/>
            <person name="Kamoun S."/>
            <person name="Yandell M."/>
            <person name="Tisserat N."/>
            <person name="Buell C.R."/>
        </authorList>
    </citation>
    <scope>NUCLEOTIDE SEQUENCE</scope>
    <source>
        <strain evidence="3">DAOM:BR144</strain>
    </source>
</reference>
<dbReference type="VEuPathDB" id="FungiDB:PYU1_G004384"/>
<organism evidence="2 3">
    <name type="scientific">Globisporangium ultimum (strain ATCC 200006 / CBS 805.95 / DAOM BR144)</name>
    <name type="common">Pythium ultimum</name>
    <dbReference type="NCBI Taxonomy" id="431595"/>
    <lineage>
        <taxon>Eukaryota</taxon>
        <taxon>Sar</taxon>
        <taxon>Stramenopiles</taxon>
        <taxon>Oomycota</taxon>
        <taxon>Peronosporomycetes</taxon>
        <taxon>Pythiales</taxon>
        <taxon>Pythiaceae</taxon>
        <taxon>Globisporangium</taxon>
    </lineage>
</organism>
<dbReference type="OMA" id="IELHHMM"/>
<evidence type="ECO:0000313" key="3">
    <source>
        <dbReference type="Proteomes" id="UP000019132"/>
    </source>
</evidence>
<evidence type="ECO:0000256" key="1">
    <source>
        <dbReference type="SAM" id="MobiDB-lite"/>
    </source>
</evidence>
<feature type="compositionally biased region" description="Polar residues" evidence="1">
    <location>
        <begin position="68"/>
        <end position="78"/>
    </location>
</feature>
<name>K3WHF2_GLOUD</name>
<dbReference type="InParanoid" id="K3WHF2"/>
<feature type="region of interest" description="Disordered" evidence="1">
    <location>
        <begin position="1"/>
        <end position="102"/>
    </location>
</feature>
<dbReference type="EMBL" id="GL376631">
    <property type="status" value="NOT_ANNOTATED_CDS"/>
    <property type="molecule type" value="Genomic_DNA"/>
</dbReference>